<dbReference type="Pfam" id="PF06097">
    <property type="entry name" value="DUF945"/>
    <property type="match status" value="1"/>
</dbReference>
<accession>A0A1E8DYC2</accession>
<dbReference type="InterPro" id="IPR010352">
    <property type="entry name" value="DUF945"/>
</dbReference>
<name>A0A1E8DYC2_9GAMM</name>
<feature type="chain" id="PRO_5009213230" description="DUF945 family protein" evidence="1">
    <location>
        <begin position="21"/>
        <end position="427"/>
    </location>
</feature>
<keyword evidence="1" id="KW-0732">Signal</keyword>
<dbReference type="Proteomes" id="UP000186931">
    <property type="component" value="Unassembled WGS sequence"/>
</dbReference>
<dbReference type="RefSeq" id="WP_070156037.1">
    <property type="nucleotide sequence ID" value="NZ_MKQS01000064.1"/>
</dbReference>
<dbReference type="AlphaFoldDB" id="A0A1E8DYC2"/>
<evidence type="ECO:0000313" key="2">
    <source>
        <dbReference type="EMBL" id="OFE42337.1"/>
    </source>
</evidence>
<evidence type="ECO:0000313" key="3">
    <source>
        <dbReference type="Proteomes" id="UP000186931"/>
    </source>
</evidence>
<feature type="signal peptide" evidence="1">
    <location>
        <begin position="1"/>
        <end position="20"/>
    </location>
</feature>
<organism evidence="2 3">
    <name type="scientific">Acinetobacter towneri</name>
    <dbReference type="NCBI Taxonomy" id="202956"/>
    <lineage>
        <taxon>Bacteria</taxon>
        <taxon>Pseudomonadati</taxon>
        <taxon>Pseudomonadota</taxon>
        <taxon>Gammaproteobacteria</taxon>
        <taxon>Moraxellales</taxon>
        <taxon>Moraxellaceae</taxon>
        <taxon>Acinetobacter</taxon>
    </lineage>
</organism>
<protein>
    <recommendedName>
        <fullName evidence="4">DUF945 family protein</fullName>
    </recommendedName>
</protein>
<dbReference type="eggNOG" id="ENOG5030ICZ">
    <property type="taxonomic scope" value="Bacteria"/>
</dbReference>
<comment type="caution">
    <text evidence="2">The sequence shown here is derived from an EMBL/GenBank/DDBJ whole genome shotgun (WGS) entry which is preliminary data.</text>
</comment>
<dbReference type="EMBL" id="MKQS01000064">
    <property type="protein sequence ID" value="OFE42337.1"/>
    <property type="molecule type" value="Genomic_DNA"/>
</dbReference>
<sequence length="427" mass="48296">MSKIVWGGMGVAVLAGAAAAGNLYADKSLREHYQQNSNPAPNISLQYTDYHMATLTGTAKWKMTIISDPCNAKEKLVFHGQDQIQRTWKGYQIDSKMNLEQGQGQFSELFQQPLNMTTQVNWLGVSTTKLSIPAIEKKEAGLEAKFSPMQIEFQAKQSQGHQKIVNMSFDVPQLTVRDQFGHLQVKGMQFKTNQALNAQSLEPGYFQFSIAEMQRQDPKAVGSGKMKDFSWRMDTQLHERTVDIHSKFKIAELGLNNVPAMQDLQFNWDVKDLQRTKMQTFFDIIQKQSNSCLEAENFKKEVQQALLAVINEGFQFESKKNQLKLGTGSIRADLVGKVMPGHQTTVEGLAKMFPSLLEMQTDVSFNKQVVKTIMNNYMNAAGKSMSDQELEQILSAMQGNQQIQRDGDEFKLSMHYQYGEKKFLTGQ</sequence>
<proteinExistence type="predicted"/>
<dbReference type="STRING" id="202956.BJN41_08765"/>
<reference evidence="2 3" key="1">
    <citation type="submission" date="2016-10" db="EMBL/GenBank/DDBJ databases">
        <title>Genome of airborne Acinetobacter sp. 5-2Ac02 in the hospital environment: Species near to Acinetobacter towneri.</title>
        <authorList>
            <person name="Barbosa B."/>
            <person name="Fernandez-Garcia L."/>
            <person name="Gato E."/>
            <person name="Leao R."/>
            <person name="Albano R."/>
            <person name="Fernandez B."/>
            <person name="Fernandez-Cuenca F."/>
            <person name="Marques E."/>
            <person name="Tomas M."/>
        </authorList>
    </citation>
    <scope>NUCLEOTIDE SEQUENCE [LARGE SCALE GENOMIC DNA]</scope>
    <source>
        <strain evidence="2 3">5-2Ac02</strain>
    </source>
</reference>
<gene>
    <name evidence="2" type="ORF">BJN41_08765</name>
</gene>
<evidence type="ECO:0008006" key="4">
    <source>
        <dbReference type="Google" id="ProtNLM"/>
    </source>
</evidence>
<evidence type="ECO:0000256" key="1">
    <source>
        <dbReference type="SAM" id="SignalP"/>
    </source>
</evidence>